<dbReference type="InterPro" id="IPR011330">
    <property type="entry name" value="Glyco_hydro/deAcase_b/a-brl"/>
</dbReference>
<keyword evidence="2" id="KW-0378">Hydrolase</keyword>
<reference evidence="4" key="1">
    <citation type="submission" date="2020-08" db="EMBL/GenBank/DDBJ databases">
        <title>Genome public.</title>
        <authorList>
            <person name="Liu C."/>
            <person name="Sun Q."/>
        </authorList>
    </citation>
    <scope>NUCLEOTIDE SEQUENCE</scope>
    <source>
        <strain evidence="4">BX1005</strain>
    </source>
</reference>
<dbReference type="Gene3D" id="3.20.20.370">
    <property type="entry name" value="Glycoside hydrolase/deacetylase"/>
    <property type="match status" value="1"/>
</dbReference>
<dbReference type="GO" id="GO:0016810">
    <property type="term" value="F:hydrolase activity, acting on carbon-nitrogen (but not peptide) bonds"/>
    <property type="evidence" value="ECO:0007669"/>
    <property type="project" value="InterPro"/>
</dbReference>
<dbReference type="InterPro" id="IPR050248">
    <property type="entry name" value="Polysacc_deacetylase_ArnD"/>
</dbReference>
<name>A0A923LLP7_9FIRM</name>
<dbReference type="PANTHER" id="PTHR10587">
    <property type="entry name" value="GLYCOSYL TRANSFERASE-RELATED"/>
    <property type="match status" value="1"/>
</dbReference>
<gene>
    <name evidence="4" type="ORF">H8S17_02905</name>
</gene>
<dbReference type="PROSITE" id="PS51677">
    <property type="entry name" value="NODB"/>
    <property type="match status" value="1"/>
</dbReference>
<dbReference type="Pfam" id="PF01522">
    <property type="entry name" value="Polysacc_deac_1"/>
    <property type="match status" value="1"/>
</dbReference>
<dbReference type="GO" id="GO:0016020">
    <property type="term" value="C:membrane"/>
    <property type="evidence" value="ECO:0007669"/>
    <property type="project" value="TreeGrafter"/>
</dbReference>
<dbReference type="GO" id="GO:0005975">
    <property type="term" value="P:carbohydrate metabolic process"/>
    <property type="evidence" value="ECO:0007669"/>
    <property type="project" value="InterPro"/>
</dbReference>
<dbReference type="SUPFAM" id="SSF88713">
    <property type="entry name" value="Glycoside hydrolase/deacetylase"/>
    <property type="match status" value="1"/>
</dbReference>
<dbReference type="InterPro" id="IPR002509">
    <property type="entry name" value="NODB_dom"/>
</dbReference>
<comment type="caution">
    <text evidence="4">The sequence shown here is derived from an EMBL/GenBank/DDBJ whole genome shotgun (WGS) entry which is preliminary data.</text>
</comment>
<accession>A0A923LLP7</accession>
<keyword evidence="5" id="KW-1185">Reference proteome</keyword>
<evidence type="ECO:0000256" key="1">
    <source>
        <dbReference type="ARBA" id="ARBA00022723"/>
    </source>
</evidence>
<protein>
    <submittedName>
        <fullName evidence="4">Polysaccharide deacetylase family protein</fullName>
    </submittedName>
</protein>
<dbReference type="CDD" id="cd10954">
    <property type="entry name" value="CE4_CtAXE_like"/>
    <property type="match status" value="1"/>
</dbReference>
<evidence type="ECO:0000313" key="4">
    <source>
        <dbReference type="EMBL" id="MBC5713165.1"/>
    </source>
</evidence>
<organism evidence="4 5">
    <name type="scientific">Roseburia zhanii</name>
    <dbReference type="NCBI Taxonomy" id="2763064"/>
    <lineage>
        <taxon>Bacteria</taxon>
        <taxon>Bacillati</taxon>
        <taxon>Bacillota</taxon>
        <taxon>Clostridia</taxon>
        <taxon>Lachnospirales</taxon>
        <taxon>Lachnospiraceae</taxon>
        <taxon>Roseburia</taxon>
    </lineage>
</organism>
<keyword evidence="1" id="KW-0479">Metal-binding</keyword>
<feature type="domain" description="NodB homology" evidence="3">
    <location>
        <begin position="46"/>
        <end position="220"/>
    </location>
</feature>
<proteinExistence type="predicted"/>
<dbReference type="Proteomes" id="UP000606720">
    <property type="component" value="Unassembled WGS sequence"/>
</dbReference>
<dbReference type="AlphaFoldDB" id="A0A923LLP7"/>
<dbReference type="PANTHER" id="PTHR10587:SF133">
    <property type="entry name" value="CHITIN DEACETYLASE 1-RELATED"/>
    <property type="match status" value="1"/>
</dbReference>
<dbReference type="GO" id="GO:0046872">
    <property type="term" value="F:metal ion binding"/>
    <property type="evidence" value="ECO:0007669"/>
    <property type="project" value="UniProtKB-KW"/>
</dbReference>
<evidence type="ECO:0000313" key="5">
    <source>
        <dbReference type="Proteomes" id="UP000606720"/>
    </source>
</evidence>
<dbReference type="EMBL" id="JACOPH010000001">
    <property type="protein sequence ID" value="MBC5713165.1"/>
    <property type="molecule type" value="Genomic_DNA"/>
</dbReference>
<sequence length="228" mass="25599">MDIFLLCMFAGYMAEHGIMDFTKQEFAAKVQTQTVAGRAVKDETEKKVALTFDDGPNPEYTEKLLNGLRERGVKATFFLLGAEVEKYPDIVKQMYEDGHLIGNHSYEHVNLSTLSDAEAVQQVDKTNQAISRITGENPEYIRPPYGCFKSNLDYKTTMIEVLWDVDPLDWKTPDAAAVTQRILDQVQDGDIILLHDASETSVSAAFQVADALTKEGYIFVTVDEILFD</sequence>
<evidence type="ECO:0000256" key="2">
    <source>
        <dbReference type="ARBA" id="ARBA00022801"/>
    </source>
</evidence>
<evidence type="ECO:0000259" key="3">
    <source>
        <dbReference type="PROSITE" id="PS51677"/>
    </source>
</evidence>